<evidence type="ECO:0000259" key="3">
    <source>
        <dbReference type="Pfam" id="PF13007"/>
    </source>
</evidence>
<dbReference type="AlphaFoldDB" id="A0A7Z7NPH5"/>
<sequence>MLGRVGRQWRRSRSSNFTGCWTASTSVPSSGTRRDITNGPCERCMTSTVKSAMSSTPVTITAAELQLLRNAAKERDALKGKLRVVTVERDLLLERLKAFQRKLFGATSEVRGSQQKDLFLNEAETLAPTAATLPAQEEEGTPEIEVAGHKRKKRGRKPLDPALPRVPMRHELPESERVCQHDGQALVEIGVEISEQLDIIPQQVRVIQHQRVKYACPCCDGSIKVTPAPARIIPKGLLTESALAWCITSKYQDALPLYRQAALLHRFGGDLSRSTLAASVVRVGEAVQPIINLMRDHLLDDDLVHGDETTVQVLKKPGKLAQTKSYLWAQMNGSGPPVRLFAYSPTRSTKHAAELYAGIKPGTVLMTDGYDSYDKVAHANRLIHLGCWAHARRYMIEAEEALPKEQRGGEHPITQFIALIAKLFAVEARTREMKPEQRQQIRAEQSRPVLDEIEAMLLQHLHTVLPRSKFGEALHYFHNQWPKLVRYVENGAWPISNNVIENSIRPFTVGRRNWLFCDTVAGANASANLYSIIETCKANGVDTYRYLVALFKALPLAKTADDYEALLPWNLKTSAV</sequence>
<gene>
    <name evidence="5" type="ORF">CBM2594_P160001</name>
</gene>
<feature type="domain" description="Transposase IS66 C-terminal" evidence="4">
    <location>
        <begin position="531"/>
        <end position="569"/>
    </location>
</feature>
<evidence type="ECO:0000259" key="1">
    <source>
        <dbReference type="Pfam" id="PF03050"/>
    </source>
</evidence>
<dbReference type="Proteomes" id="UP000257139">
    <property type="component" value="Plasmid CBM2594_p"/>
</dbReference>
<dbReference type="Pfam" id="PF13005">
    <property type="entry name" value="zf-IS66"/>
    <property type="match status" value="1"/>
</dbReference>
<reference evidence="5 6" key="1">
    <citation type="submission" date="2018-01" db="EMBL/GenBank/DDBJ databases">
        <authorList>
            <person name="Clerissi C."/>
        </authorList>
    </citation>
    <scope>NUCLEOTIDE SEQUENCE [LARGE SCALE GENOMIC DNA]</scope>
    <source>
        <strain evidence="5">Cupriavidus taiwanensis STM 6021</strain>
        <plasmid evidence="6">cbm2594_p</plasmid>
    </source>
</reference>
<dbReference type="InterPro" id="IPR052344">
    <property type="entry name" value="Transposase-related"/>
</dbReference>
<dbReference type="InterPro" id="IPR024474">
    <property type="entry name" value="Znf_dom_IS66"/>
</dbReference>
<organism evidence="5 6">
    <name type="scientific">Cupriavidus taiwanensis</name>
    <dbReference type="NCBI Taxonomy" id="164546"/>
    <lineage>
        <taxon>Bacteria</taxon>
        <taxon>Pseudomonadati</taxon>
        <taxon>Pseudomonadota</taxon>
        <taxon>Betaproteobacteria</taxon>
        <taxon>Burkholderiales</taxon>
        <taxon>Burkholderiaceae</taxon>
        <taxon>Cupriavidus</taxon>
    </lineage>
</organism>
<dbReference type="InterPro" id="IPR039552">
    <property type="entry name" value="IS66_C"/>
</dbReference>
<geneLocation type="plasmid" evidence="6">
    <name>cbm2594_p</name>
</geneLocation>
<name>A0A7Z7NPH5_9BURK</name>
<dbReference type="PANTHER" id="PTHR33678">
    <property type="entry name" value="BLL1576 PROTEIN"/>
    <property type="match status" value="1"/>
</dbReference>
<feature type="domain" description="Transposase IS66 zinc-finger binding" evidence="2">
    <location>
        <begin position="176"/>
        <end position="220"/>
    </location>
</feature>
<dbReference type="InterPro" id="IPR004291">
    <property type="entry name" value="Transposase_IS66_central"/>
</dbReference>
<feature type="domain" description="Transposase IS66 central" evidence="1">
    <location>
        <begin position="235"/>
        <end position="524"/>
    </location>
</feature>
<accession>A0A7Z7NPH5</accession>
<comment type="caution">
    <text evidence="5">The sequence shown here is derived from an EMBL/GenBank/DDBJ whole genome shotgun (WGS) entry which is preliminary data.</text>
</comment>
<dbReference type="InterPro" id="IPR024463">
    <property type="entry name" value="Transposase_TnpC_homeodom"/>
</dbReference>
<protein>
    <submittedName>
        <fullName evidence="5">Transposase, IS6 family</fullName>
    </submittedName>
</protein>
<dbReference type="EMBL" id="OGUU01000021">
    <property type="protein sequence ID" value="SPC25183.1"/>
    <property type="molecule type" value="Genomic_DNA"/>
</dbReference>
<dbReference type="NCBIfam" id="NF033517">
    <property type="entry name" value="transpos_IS66"/>
    <property type="match status" value="1"/>
</dbReference>
<dbReference type="PANTHER" id="PTHR33678:SF1">
    <property type="entry name" value="BLL1576 PROTEIN"/>
    <property type="match status" value="1"/>
</dbReference>
<proteinExistence type="predicted"/>
<feature type="domain" description="Transposase TnpC homeodomain" evidence="3">
    <location>
        <begin position="92"/>
        <end position="166"/>
    </location>
</feature>
<dbReference type="Pfam" id="PF13007">
    <property type="entry name" value="LZ_Tnp_IS66"/>
    <property type="match status" value="1"/>
</dbReference>
<evidence type="ECO:0000259" key="4">
    <source>
        <dbReference type="Pfam" id="PF13817"/>
    </source>
</evidence>
<dbReference type="Pfam" id="PF03050">
    <property type="entry name" value="DDE_Tnp_IS66"/>
    <property type="match status" value="1"/>
</dbReference>
<dbReference type="Pfam" id="PF13817">
    <property type="entry name" value="DDE_Tnp_IS66_C"/>
    <property type="match status" value="1"/>
</dbReference>
<evidence type="ECO:0000259" key="2">
    <source>
        <dbReference type="Pfam" id="PF13005"/>
    </source>
</evidence>
<evidence type="ECO:0000313" key="5">
    <source>
        <dbReference type="EMBL" id="SPC25183.1"/>
    </source>
</evidence>
<evidence type="ECO:0000313" key="6">
    <source>
        <dbReference type="Proteomes" id="UP000257139"/>
    </source>
</evidence>